<dbReference type="Proteomes" id="UP001501251">
    <property type="component" value="Unassembled WGS sequence"/>
</dbReference>
<keyword evidence="4" id="KW-1185">Reference proteome</keyword>
<accession>A0ABP8A9M6</accession>
<dbReference type="Pfam" id="PF01337">
    <property type="entry name" value="Barstar"/>
    <property type="match status" value="1"/>
</dbReference>
<evidence type="ECO:0000313" key="3">
    <source>
        <dbReference type="EMBL" id="GAA4180454.1"/>
    </source>
</evidence>
<proteinExistence type="inferred from homology"/>
<feature type="domain" description="Barstar (barnase inhibitor)" evidence="2">
    <location>
        <begin position="21"/>
        <end position="99"/>
    </location>
</feature>
<name>A0ABP8A9M6_9ACTN</name>
<dbReference type="Gene3D" id="3.30.370.10">
    <property type="entry name" value="Barstar-like"/>
    <property type="match status" value="1"/>
</dbReference>
<sequence length="126" mass="13605">MTSAVRPLPPWLTVSTGPAPAVVDGRACRTRAAFFEEVARVLRFPDYFGRNWDALADSLRDATRIGNVTLVVEHAEELLGAEPLEQLATLLSVLADAAGTGLTVTLRTDPGHETPLRRRVATALTQ</sequence>
<dbReference type="EMBL" id="BAABAQ010000001">
    <property type="protein sequence ID" value="GAA4180454.1"/>
    <property type="molecule type" value="Genomic_DNA"/>
</dbReference>
<evidence type="ECO:0000259" key="2">
    <source>
        <dbReference type="Pfam" id="PF01337"/>
    </source>
</evidence>
<comment type="caution">
    <text evidence="3">The sequence shown here is derived from an EMBL/GenBank/DDBJ whole genome shotgun (WGS) entry which is preliminary data.</text>
</comment>
<reference evidence="4" key="1">
    <citation type="journal article" date="2019" name="Int. J. Syst. Evol. Microbiol.">
        <title>The Global Catalogue of Microorganisms (GCM) 10K type strain sequencing project: providing services to taxonomists for standard genome sequencing and annotation.</title>
        <authorList>
            <consortium name="The Broad Institute Genomics Platform"/>
            <consortium name="The Broad Institute Genome Sequencing Center for Infectious Disease"/>
            <person name="Wu L."/>
            <person name="Ma J."/>
        </authorList>
    </citation>
    <scope>NUCLEOTIDE SEQUENCE [LARGE SCALE GENOMIC DNA]</scope>
    <source>
        <strain evidence="4">JCM 17388</strain>
    </source>
</reference>
<comment type="similarity">
    <text evidence="1">Belongs to the barstar family.</text>
</comment>
<dbReference type="InterPro" id="IPR000468">
    <property type="entry name" value="Barstar"/>
</dbReference>
<dbReference type="SUPFAM" id="SSF52038">
    <property type="entry name" value="Barstar-related"/>
    <property type="match status" value="1"/>
</dbReference>
<gene>
    <name evidence="3" type="ORF">GCM10022252_03340</name>
</gene>
<protein>
    <recommendedName>
        <fullName evidence="2">Barstar (barnase inhibitor) domain-containing protein</fullName>
    </recommendedName>
</protein>
<dbReference type="InterPro" id="IPR035905">
    <property type="entry name" value="Barstar-like_sf"/>
</dbReference>
<evidence type="ECO:0000313" key="4">
    <source>
        <dbReference type="Proteomes" id="UP001501251"/>
    </source>
</evidence>
<evidence type="ECO:0000256" key="1">
    <source>
        <dbReference type="ARBA" id="ARBA00006845"/>
    </source>
</evidence>
<organism evidence="3 4">
    <name type="scientific">Streptosporangium oxazolinicum</name>
    <dbReference type="NCBI Taxonomy" id="909287"/>
    <lineage>
        <taxon>Bacteria</taxon>
        <taxon>Bacillati</taxon>
        <taxon>Actinomycetota</taxon>
        <taxon>Actinomycetes</taxon>
        <taxon>Streptosporangiales</taxon>
        <taxon>Streptosporangiaceae</taxon>
        <taxon>Streptosporangium</taxon>
    </lineage>
</organism>
<dbReference type="RefSeq" id="WP_344914231.1">
    <property type="nucleotide sequence ID" value="NZ_BAABAQ010000001.1"/>
</dbReference>